<keyword evidence="2" id="KW-1185">Reference proteome</keyword>
<reference evidence="1" key="1">
    <citation type="submission" date="2019-04" db="EMBL/GenBank/DDBJ databases">
        <title>Microbes associate with the intestines of laboratory mice.</title>
        <authorList>
            <person name="Navarre W."/>
            <person name="Wong E."/>
            <person name="Huang K."/>
            <person name="Tropini C."/>
            <person name="Ng K."/>
            <person name="Yu B."/>
        </authorList>
    </citation>
    <scope>NUCLEOTIDE SEQUENCE</scope>
    <source>
        <strain evidence="1">NM01_1-7b</strain>
    </source>
</reference>
<evidence type="ECO:0000313" key="2">
    <source>
        <dbReference type="Proteomes" id="UP000304953"/>
    </source>
</evidence>
<gene>
    <name evidence="1" type="ORF">E5329_01160</name>
</gene>
<name>A0AC61S2Q8_9FIRM</name>
<protein>
    <submittedName>
        <fullName evidence="1">Response regulator</fullName>
    </submittedName>
</protein>
<accession>A0AC61S2Q8</accession>
<dbReference type="EMBL" id="SRYA01000001">
    <property type="protein sequence ID" value="TGY98411.1"/>
    <property type="molecule type" value="Genomic_DNA"/>
</dbReference>
<organism evidence="1 2">
    <name type="scientific">Petralouisia muris</name>
    <dbReference type="NCBI Taxonomy" id="3032872"/>
    <lineage>
        <taxon>Bacteria</taxon>
        <taxon>Bacillati</taxon>
        <taxon>Bacillota</taxon>
        <taxon>Clostridia</taxon>
        <taxon>Lachnospirales</taxon>
        <taxon>Lachnospiraceae</taxon>
        <taxon>Petralouisia</taxon>
    </lineage>
</organism>
<comment type="caution">
    <text evidence="1">The sequence shown here is derived from an EMBL/GenBank/DDBJ whole genome shotgun (WGS) entry which is preliminary data.</text>
</comment>
<dbReference type="Proteomes" id="UP000304953">
    <property type="component" value="Unassembled WGS sequence"/>
</dbReference>
<evidence type="ECO:0000313" key="1">
    <source>
        <dbReference type="EMBL" id="TGY98411.1"/>
    </source>
</evidence>
<proteinExistence type="predicted"/>
<sequence length="534" mass="60889">MYTVLLVDDEEEVIQVIMRKINWEELGFSVIGSAGNGVKALELVEEFQPDVVVTDIKMPYMDGLELSNRVKSEFPATKILLFTGFDEFEYAKEAVHLEVEEYILKPVNSAELKSVFSQLKMKLDQEISEKRNVETLQKYYLESLPLLRADFYSGLIEGRVHEDEISRYLSDCQVSFPGPLFDCLVIHTSSSQEAGDMDPLLLSASVREQAKERLREKWQAKSFAYLGNTVFIVQLQNENQVWELTDECDRFCRYARRMLGAVVTLGIGQVCGSILELPRSYSSAREAVSYRAVYGASRAINMKEIVPQKMDRDVISCEKQLSDLFRMIRVGSEEEITEAAGRYLHHIAIADKSLQQHCLERMELLNMLLRFSANNGISMGEDMEDMGKLYSSILDMEPDAFRSWILKVSLSFREQLIRVRSNSTESLVTGAKEYVQNNYGDAKLSLDDICAALGVSNSYFSTVFKKETGSSFIGYLTDYRLDRAARLLIETNEKSYMIAGRVGYSDPNYFSYVFKKRFGASPSKYRTEHAKSEE</sequence>